<dbReference type="AlphaFoldDB" id="A0A0V0HNF0"/>
<protein>
    <submittedName>
        <fullName evidence="1">Putative ovule protein</fullName>
    </submittedName>
</protein>
<organism evidence="1">
    <name type="scientific">Solanum chacoense</name>
    <name type="common">Chaco potato</name>
    <dbReference type="NCBI Taxonomy" id="4108"/>
    <lineage>
        <taxon>Eukaryota</taxon>
        <taxon>Viridiplantae</taxon>
        <taxon>Streptophyta</taxon>
        <taxon>Embryophyta</taxon>
        <taxon>Tracheophyta</taxon>
        <taxon>Spermatophyta</taxon>
        <taxon>Magnoliopsida</taxon>
        <taxon>eudicotyledons</taxon>
        <taxon>Gunneridae</taxon>
        <taxon>Pentapetalae</taxon>
        <taxon>asterids</taxon>
        <taxon>lamiids</taxon>
        <taxon>Solanales</taxon>
        <taxon>Solanaceae</taxon>
        <taxon>Solanoideae</taxon>
        <taxon>Solaneae</taxon>
        <taxon>Solanum</taxon>
    </lineage>
</organism>
<reference evidence="1" key="1">
    <citation type="submission" date="2015-12" db="EMBL/GenBank/DDBJ databases">
        <title>Gene expression during late stages of embryo sac development: a critical building block for successful pollen-pistil interactions.</title>
        <authorList>
            <person name="Liu Y."/>
            <person name="Joly V."/>
            <person name="Sabar M."/>
            <person name="Matton D.P."/>
        </authorList>
    </citation>
    <scope>NUCLEOTIDE SEQUENCE</scope>
</reference>
<evidence type="ECO:0000313" key="1">
    <source>
        <dbReference type="EMBL" id="JAP21456.1"/>
    </source>
</evidence>
<dbReference type="EMBL" id="GEDG01017673">
    <property type="protein sequence ID" value="JAP21456.1"/>
    <property type="molecule type" value="Transcribed_RNA"/>
</dbReference>
<proteinExistence type="predicted"/>
<accession>A0A0V0HNF0</accession>
<name>A0A0V0HNF0_SOLCH</name>
<sequence length="71" mass="8604">MTKDYVLLAYICPDVTSLLHKKTYISRNLLNLVNICCFRVNSLPYRSWMHMLLVSIYHFKRERKVRLSRNK</sequence>